<name>A0ABN1MKU6_9FLAO</name>
<dbReference type="InterPro" id="IPR024302">
    <property type="entry name" value="SusD-like"/>
</dbReference>
<dbReference type="Gene3D" id="1.25.40.390">
    <property type="match status" value="1"/>
</dbReference>
<proteinExistence type="predicted"/>
<protein>
    <submittedName>
        <fullName evidence="1">SusD/RagB family nutrient-binding outer membrane lipoprotein</fullName>
    </submittedName>
</protein>
<evidence type="ECO:0000313" key="1">
    <source>
        <dbReference type="EMBL" id="GAA0873539.1"/>
    </source>
</evidence>
<dbReference type="EMBL" id="BAAAFG010000016">
    <property type="protein sequence ID" value="GAA0873539.1"/>
    <property type="molecule type" value="Genomic_DNA"/>
</dbReference>
<dbReference type="SUPFAM" id="SSF48452">
    <property type="entry name" value="TPR-like"/>
    <property type="match status" value="1"/>
</dbReference>
<dbReference type="InterPro" id="IPR041662">
    <property type="entry name" value="SusD-like_2"/>
</dbReference>
<reference evidence="1 2" key="1">
    <citation type="journal article" date="2019" name="Int. J. Syst. Evol. Microbiol.">
        <title>The Global Catalogue of Microorganisms (GCM) 10K type strain sequencing project: providing services to taxonomists for standard genome sequencing and annotation.</title>
        <authorList>
            <consortium name="The Broad Institute Genomics Platform"/>
            <consortium name="The Broad Institute Genome Sequencing Center for Infectious Disease"/>
            <person name="Wu L."/>
            <person name="Ma J."/>
        </authorList>
    </citation>
    <scope>NUCLEOTIDE SEQUENCE [LARGE SCALE GENOMIC DNA]</scope>
    <source>
        <strain evidence="1 2">JCM 16082</strain>
    </source>
</reference>
<gene>
    <name evidence="1" type="ORF">GCM10009117_26860</name>
</gene>
<keyword evidence="2" id="KW-1185">Reference proteome</keyword>
<evidence type="ECO:0000313" key="2">
    <source>
        <dbReference type="Proteomes" id="UP001500507"/>
    </source>
</evidence>
<comment type="caution">
    <text evidence="1">The sequence shown here is derived from an EMBL/GenBank/DDBJ whole genome shotgun (WGS) entry which is preliminary data.</text>
</comment>
<dbReference type="Proteomes" id="UP001500507">
    <property type="component" value="Unassembled WGS sequence"/>
</dbReference>
<dbReference type="Pfam" id="PF12741">
    <property type="entry name" value="SusD-like"/>
    <property type="match status" value="1"/>
</dbReference>
<keyword evidence="1" id="KW-0449">Lipoprotein</keyword>
<accession>A0ABN1MKU6</accession>
<sequence>MHIMNNNIKIGLTTVVVILTVLLNGCETTELDVLDDPNNVNPEEANPDFLINQIQLDFNSFIGQVNGIAMDYSRMTHLFGEYFFDPAGLNTAWRLAYADVFEDTILLESVAEEREFYTHAGAGQVMRAYTLVTLVDLFGKVPFSEANDVSILNPKVDEGEDVYAGAMVTLDEAISNLSIENAPPIQEDLYFGDNSRQNWLKLANSLKLKMLVQTRLVNEEASRDGINDLLNEPDLLIENENEDFAFQYLTVSTPNDSRHPSFVANYNNGSTSFMSNNYMNILKSSDDPRLRYYFYRQRTLDPPNNDLPCIDLELELCYIGDGYYGRDHGDGSFTTNGMFNRNTTWGAYPVGGRFDDNSADRTNPEDGGQGEGIRPLLLSSFVEFMKAEAALTLGTVGNAREYLENGIRKSIDKVIPFGDLNENSDTDFTPSQDEIDNFVNTILNEYDDPANSEIEKLDIIITQYHIALWGNGIEAYNNYRRTGLPSAIQGTQVILSTGAFPRVLQYPARTVTLNNNISQQNITNQVFWDNNDENFID</sequence>
<dbReference type="Pfam" id="PF12771">
    <property type="entry name" value="SusD-like_2"/>
    <property type="match status" value="1"/>
</dbReference>
<dbReference type="InterPro" id="IPR011990">
    <property type="entry name" value="TPR-like_helical_dom_sf"/>
</dbReference>
<organism evidence="1 2">
    <name type="scientific">Gangjinia marincola</name>
    <dbReference type="NCBI Taxonomy" id="578463"/>
    <lineage>
        <taxon>Bacteria</taxon>
        <taxon>Pseudomonadati</taxon>
        <taxon>Bacteroidota</taxon>
        <taxon>Flavobacteriia</taxon>
        <taxon>Flavobacteriales</taxon>
        <taxon>Flavobacteriaceae</taxon>
        <taxon>Gangjinia</taxon>
    </lineage>
</organism>